<comment type="caution">
    <text evidence="1">The sequence shown here is derived from an EMBL/GenBank/DDBJ whole genome shotgun (WGS) entry which is preliminary data.</text>
</comment>
<keyword evidence="2" id="KW-1185">Reference proteome</keyword>
<dbReference type="EMBL" id="JARUJP010000008">
    <property type="protein sequence ID" value="MDW8801196.1"/>
    <property type="molecule type" value="Genomic_DNA"/>
</dbReference>
<evidence type="ECO:0000313" key="1">
    <source>
        <dbReference type="EMBL" id="MDW8801196.1"/>
    </source>
</evidence>
<organism evidence="1 2">
    <name type="scientific">Clostridium tanneri</name>
    <dbReference type="NCBI Taxonomy" id="3037988"/>
    <lineage>
        <taxon>Bacteria</taxon>
        <taxon>Bacillati</taxon>
        <taxon>Bacillota</taxon>
        <taxon>Clostridia</taxon>
        <taxon>Eubacteriales</taxon>
        <taxon>Clostridiaceae</taxon>
        <taxon>Clostridium</taxon>
    </lineage>
</organism>
<protein>
    <submittedName>
        <fullName evidence="1">Uncharacterized protein</fullName>
    </submittedName>
</protein>
<gene>
    <name evidence="1" type="ORF">P8V03_08505</name>
</gene>
<dbReference type="RefSeq" id="WP_261672946.1">
    <property type="nucleotide sequence ID" value="NZ_JARUJP010000008.1"/>
</dbReference>
<reference evidence="1 2" key="1">
    <citation type="submission" date="2023-04" db="EMBL/GenBank/DDBJ databases">
        <title>Clostridium tannerae sp. nov., isolated from the fecal material of an alpaca.</title>
        <authorList>
            <person name="Miller S."/>
            <person name="Hendry M."/>
            <person name="King J."/>
            <person name="Sankaranarayanan K."/>
            <person name="Lawson P.A."/>
        </authorList>
    </citation>
    <scope>NUCLEOTIDE SEQUENCE [LARGE SCALE GENOMIC DNA]</scope>
    <source>
        <strain evidence="1 2">A1-XYC3</strain>
    </source>
</reference>
<proteinExistence type="predicted"/>
<sequence>MGKHRSKSFVDNLNLGELLKSIDINQIISLVSTLVGANNMNVNQLSSMLRNYDLNDIANENGGNKFDENKLKSQLSALADKLDEVDGGKNGNIQDELLKAVKNLQLSSDDNDAIYDFLKSNLDSARNNSDEKDHKRDKKSKK</sequence>
<evidence type="ECO:0000313" key="2">
    <source>
        <dbReference type="Proteomes" id="UP001281656"/>
    </source>
</evidence>
<dbReference type="Proteomes" id="UP001281656">
    <property type="component" value="Unassembled WGS sequence"/>
</dbReference>
<accession>A0ABU4JSX5</accession>
<name>A0ABU4JSX5_9CLOT</name>